<evidence type="ECO:0000256" key="4">
    <source>
        <dbReference type="ARBA" id="ARBA00022448"/>
    </source>
</evidence>
<keyword evidence="4" id="KW-0813">Transport</keyword>
<dbReference type="AlphaFoldDB" id="A0A923I0V2"/>
<evidence type="ECO:0000256" key="10">
    <source>
        <dbReference type="ARBA" id="ARBA00030772"/>
    </source>
</evidence>
<accession>A0A923I0V2</accession>
<keyword evidence="6" id="KW-0997">Cell inner membrane</keyword>
<comment type="caution">
    <text evidence="11">The sequence shown here is derived from an EMBL/GenBank/DDBJ whole genome shotgun (WGS) entry which is preliminary data.</text>
</comment>
<dbReference type="RefSeq" id="WP_186880566.1">
    <property type="nucleotide sequence ID" value="NZ_JACOGG010000005.1"/>
</dbReference>
<evidence type="ECO:0000256" key="2">
    <source>
        <dbReference type="ARBA" id="ARBA00007208"/>
    </source>
</evidence>
<gene>
    <name evidence="11" type="primary">gspN</name>
    <name evidence="11" type="ORF">H8K47_06305</name>
</gene>
<dbReference type="GO" id="GO:0005886">
    <property type="term" value="C:plasma membrane"/>
    <property type="evidence" value="ECO:0007669"/>
    <property type="project" value="UniProtKB-SubCell"/>
</dbReference>
<sequence length="257" mass="28116">MMKRIVWLLIPLLSVLITILFFLPASWLGMVLEKQSNGRLSLGDVQGSFWTGSAFVGVAADKNGLVTPLFPGRFGWKISPLLLLGQLDVELSNAQSLAQPVRLNGNFSDFYVSPSVLVLPTERLEGLGAPLNTIGPTGKMHLSWQNLRFSRSANQFEAHGQLQLMMTEMASRLSPVKPLGSYEMRFDLRGLNADVGLMTVTGPMMLSGKGAVTGGRFQFSGKAWAQEGHEAKLANLLNLLGQRRKDGDKDVIALEFK</sequence>
<keyword evidence="5" id="KW-1003">Cell membrane</keyword>
<dbReference type="Proteomes" id="UP000612361">
    <property type="component" value="Unassembled WGS sequence"/>
</dbReference>
<keyword evidence="8" id="KW-0653">Protein transport</keyword>
<reference evidence="11" key="1">
    <citation type="submission" date="2020-08" db="EMBL/GenBank/DDBJ databases">
        <title>Novel species isolated from subtropical streams in China.</title>
        <authorList>
            <person name="Lu H."/>
        </authorList>
    </citation>
    <scope>NUCLEOTIDE SEQUENCE</scope>
    <source>
        <strain evidence="11">CY7W</strain>
    </source>
</reference>
<keyword evidence="7" id="KW-0812">Transmembrane</keyword>
<keyword evidence="12" id="KW-1185">Reference proteome</keyword>
<evidence type="ECO:0000313" key="11">
    <source>
        <dbReference type="EMBL" id="MBC3934967.1"/>
    </source>
</evidence>
<evidence type="ECO:0000313" key="12">
    <source>
        <dbReference type="Proteomes" id="UP000612361"/>
    </source>
</evidence>
<evidence type="ECO:0000256" key="3">
    <source>
        <dbReference type="ARBA" id="ARBA00021563"/>
    </source>
</evidence>
<evidence type="ECO:0000256" key="5">
    <source>
        <dbReference type="ARBA" id="ARBA00022475"/>
    </source>
</evidence>
<dbReference type="EMBL" id="JACOGG010000005">
    <property type="protein sequence ID" value="MBC3934967.1"/>
    <property type="molecule type" value="Genomic_DNA"/>
</dbReference>
<evidence type="ECO:0000256" key="1">
    <source>
        <dbReference type="ARBA" id="ARBA00004533"/>
    </source>
</evidence>
<comment type="similarity">
    <text evidence="2">Belongs to the GSP N family.</text>
</comment>
<dbReference type="InterPro" id="IPR022792">
    <property type="entry name" value="T2SS_protein-GspN"/>
</dbReference>
<protein>
    <recommendedName>
        <fullName evidence="3">Type II secretion system protein N</fullName>
    </recommendedName>
    <alternativeName>
        <fullName evidence="10">General secretion pathway protein N</fullName>
    </alternativeName>
</protein>
<dbReference type="Pfam" id="PF01203">
    <property type="entry name" value="T2SSN"/>
    <property type="match status" value="1"/>
</dbReference>
<dbReference type="GO" id="GO:0015628">
    <property type="term" value="P:protein secretion by the type II secretion system"/>
    <property type="evidence" value="ECO:0007669"/>
    <property type="project" value="InterPro"/>
</dbReference>
<evidence type="ECO:0000256" key="7">
    <source>
        <dbReference type="ARBA" id="ARBA00022692"/>
    </source>
</evidence>
<comment type="subcellular location">
    <subcellularLocation>
        <location evidence="1">Cell inner membrane</location>
    </subcellularLocation>
</comment>
<keyword evidence="9" id="KW-0472">Membrane</keyword>
<evidence type="ECO:0000256" key="6">
    <source>
        <dbReference type="ARBA" id="ARBA00022519"/>
    </source>
</evidence>
<evidence type="ECO:0000256" key="9">
    <source>
        <dbReference type="ARBA" id="ARBA00023136"/>
    </source>
</evidence>
<proteinExistence type="inferred from homology"/>
<dbReference type="GO" id="GO:0015627">
    <property type="term" value="C:type II protein secretion system complex"/>
    <property type="evidence" value="ECO:0007669"/>
    <property type="project" value="InterPro"/>
</dbReference>
<organism evidence="11 12">
    <name type="scientific">Undibacterium rugosum</name>
    <dbReference type="NCBI Taxonomy" id="2762291"/>
    <lineage>
        <taxon>Bacteria</taxon>
        <taxon>Pseudomonadati</taxon>
        <taxon>Pseudomonadota</taxon>
        <taxon>Betaproteobacteria</taxon>
        <taxon>Burkholderiales</taxon>
        <taxon>Oxalobacteraceae</taxon>
        <taxon>Undibacterium</taxon>
    </lineage>
</organism>
<name>A0A923I0V2_9BURK</name>
<evidence type="ECO:0000256" key="8">
    <source>
        <dbReference type="ARBA" id="ARBA00022927"/>
    </source>
</evidence>